<dbReference type="Proteomes" id="UP000016505">
    <property type="component" value="Chromosome I"/>
</dbReference>
<protein>
    <submittedName>
        <fullName evidence="1">Uncharacterized protein</fullName>
    </submittedName>
</protein>
<name>A0A290S1G2_9GAMM</name>
<dbReference type="EMBL" id="CP011025">
    <property type="protein sequence ID" value="ATC85994.1"/>
    <property type="molecule type" value="Genomic_DNA"/>
</dbReference>
<dbReference type="AlphaFoldDB" id="A0A290S1G2"/>
<gene>
    <name evidence="1" type="ORF">PARC_a1369</name>
</gene>
<proteinExistence type="predicted"/>
<dbReference type="KEGG" id="part:PARC_a1369"/>
<sequence>MGNADLVQCKININFTFIIWLPKCNKVQHFNLAIKLSANKQILAMVLSRASKNKKHRTLKALN</sequence>
<organism evidence="1 2">
    <name type="scientific">Pseudoalteromonas arctica A 37-1-2</name>
    <dbReference type="NCBI Taxonomy" id="1117313"/>
    <lineage>
        <taxon>Bacteria</taxon>
        <taxon>Pseudomonadati</taxon>
        <taxon>Pseudomonadota</taxon>
        <taxon>Gammaproteobacteria</taxon>
        <taxon>Alteromonadales</taxon>
        <taxon>Pseudoalteromonadaceae</taxon>
        <taxon>Pseudoalteromonas</taxon>
    </lineage>
</organism>
<evidence type="ECO:0000313" key="2">
    <source>
        <dbReference type="Proteomes" id="UP000016505"/>
    </source>
</evidence>
<reference evidence="1 2" key="1">
    <citation type="journal article" date="2012" name="J. Bacteriol.">
        <title>Genome sequences of type strains of seven species of the marine bacterium Pseudoalteromonas.</title>
        <authorList>
            <person name="Xie B.B."/>
            <person name="Shu Y.L."/>
            <person name="Qin Q.L."/>
            <person name="Rong J.C."/>
            <person name="Zhang X.Y."/>
            <person name="Chen X.L."/>
            <person name="Shi M."/>
            <person name="He H.L."/>
            <person name="Zhou B.C."/>
            <person name="Zhang Y.Z."/>
        </authorList>
    </citation>
    <scope>NUCLEOTIDE SEQUENCE [LARGE SCALE GENOMIC DNA]</scope>
    <source>
        <strain evidence="1 2">A 37-1-2</strain>
    </source>
</reference>
<evidence type="ECO:0000313" key="1">
    <source>
        <dbReference type="EMBL" id="ATC85994.1"/>
    </source>
</evidence>
<accession>A0A290S1G2</accession>